<evidence type="ECO:0000313" key="2">
    <source>
        <dbReference type="Proteomes" id="UP001153332"/>
    </source>
</evidence>
<name>A0ACC2JZJ5_9PEZI</name>
<organism evidence="1 2">
    <name type="scientific">Lasiodiplodia mahajangana</name>
    <dbReference type="NCBI Taxonomy" id="1108764"/>
    <lineage>
        <taxon>Eukaryota</taxon>
        <taxon>Fungi</taxon>
        <taxon>Dikarya</taxon>
        <taxon>Ascomycota</taxon>
        <taxon>Pezizomycotina</taxon>
        <taxon>Dothideomycetes</taxon>
        <taxon>Dothideomycetes incertae sedis</taxon>
        <taxon>Botryosphaeriales</taxon>
        <taxon>Botryosphaeriaceae</taxon>
        <taxon>Lasiodiplodia</taxon>
    </lineage>
</organism>
<dbReference type="EMBL" id="JAPUUL010000077">
    <property type="protein sequence ID" value="KAJ8132835.1"/>
    <property type="molecule type" value="Genomic_DNA"/>
</dbReference>
<comment type="caution">
    <text evidence="1">The sequence shown here is derived from an EMBL/GenBank/DDBJ whole genome shotgun (WGS) entry which is preliminary data.</text>
</comment>
<protein>
    <submittedName>
        <fullName evidence="1">Uncharacterized protein</fullName>
    </submittedName>
</protein>
<reference evidence="1" key="1">
    <citation type="submission" date="2022-12" db="EMBL/GenBank/DDBJ databases">
        <title>Genome Sequence of Lasiodiplodia mahajangana.</title>
        <authorList>
            <person name="Buettner E."/>
        </authorList>
    </citation>
    <scope>NUCLEOTIDE SEQUENCE</scope>
    <source>
        <strain evidence="1">VT137</strain>
    </source>
</reference>
<evidence type="ECO:0000313" key="1">
    <source>
        <dbReference type="EMBL" id="KAJ8132835.1"/>
    </source>
</evidence>
<proteinExistence type="predicted"/>
<gene>
    <name evidence="1" type="ORF">O1611_g787</name>
</gene>
<keyword evidence="2" id="KW-1185">Reference proteome</keyword>
<accession>A0ACC2JZJ5</accession>
<sequence>MSGHSTAKRDFENAIGYAEDEHDGLSTKRSYRHLGTIHRPSLHSSPSSPNSANTPRLPEIPQSFRVGDKYPVPTGPKPDNICFGMLKDVQIRFNYGRDTYSSALDKLSGNSDNFTILQIEMSEDRCDVVTNGIPVATIATKIHFALTSLPSAAVLSYNGSALQAELRQKLAAAAKFPRAHDTKVPGKIGFTIFGPSSKKNEVAKELARYRLFLQHPNIPMPEGIIYENPQYLGIVASTFRNGAILPPISIDTFQEGPSSVSHSDSDEPTSIAAVLDNLPQHDYLSDARIDKNITTTLLDHQKEAVNFLRNRESAEKQGKLLWKPQISDSGEPRYKHIITGSFSQNPHDMLGGILGDGMGLGKTLSMIACIVSSLAQPQAFVNNASIEDMHEAASPYPVDSTLVIVPSVLLLDGWVDEVERHVAPGTLSLYKYHGPNRKLPSSPPLPYQIVLSTYATVAADYSRGGGVLACFHWRRLILDEAHVIRNWSTKQFKAMKDLSASIRWCVTGTPVQNSLKDLASLITFLRVPLLENATTFRKHIEGGNMNTSKTNFRNLRHLLESICLRRCASSILSLGVSFTEHRPELSDDERKRYNELSILCDKYIKAAVNAKATEAGHNEILTAVLKLRMFCNLGLVGLVQSLVNAGEDGDQLMPDEALSLLQQSGEALCATCEIEVLSSDAHIKFGKQPRSTHRRLKCQDCAQLSYKTRNETAPLGSLGIPQPPIQGDLMEDIQFENNSTSTLTDRALPQTSYPSKIIALVEDIRRHSNEGKSIVFSFWRRSLDLVEKALVEKGVVFARVDGSIHTSRRKEVLVAFQENPSIQVLLMTIGTGAVGLNNLSVANRVHILEPQWNPSVEDQAIGRVARLGQTQKVTVIRYIVRNTIEESIESRQLQKLQLALKSGLKSSNQDRPDGQSRIEHLQALGKIIESGIRAPEDETPLLELYEFPPRSYETKMGKLNPSRMPPFSKANAPQSSTRVLFPHAFQQDSELLDPRQNVRAFLKSDLKPTRLNKIHRHLWLAGLPRPARFLHRQRLLMRTIVLTESPDEHLVWHDTVIWIKPIPEYLLSFEFWEKEICSDEALYESAYGLLLSYTWLISYKSDYRIAVEAGLLPADIDYKTWTTFAINLTMRKTPSISCPINQRYEYGELRLSRLNHLYRLGAAGFSMWNLVAGFTPISTRYPAFFQRNFGWVLAVFVYFTVLLSAVQVALATNLANDGDFQSLSRGIVFLSLAFVLATVVIILLVWSFLFWFHMISTIGYLKRVKLLRKGIIGNNTV</sequence>
<dbReference type="Proteomes" id="UP001153332">
    <property type="component" value="Unassembled WGS sequence"/>
</dbReference>